<dbReference type="STRING" id="493475.GARC_4035"/>
<accession>K6YS43</accession>
<dbReference type="EMBL" id="BAEO01000058">
    <property type="protein sequence ID" value="GAC20982.1"/>
    <property type="molecule type" value="Genomic_DNA"/>
</dbReference>
<reference evidence="1 2" key="1">
    <citation type="journal article" date="2017" name="Antonie Van Leeuwenhoek">
        <title>Rhizobium rhizosphaerae sp. nov., a novel species isolated from rice rhizosphere.</title>
        <authorList>
            <person name="Zhao J.J."/>
            <person name="Zhang J."/>
            <person name="Zhang R.J."/>
            <person name="Zhang C.W."/>
            <person name="Yin H.Q."/>
            <person name="Zhang X.X."/>
        </authorList>
    </citation>
    <scope>NUCLEOTIDE SEQUENCE [LARGE SCALE GENOMIC DNA]</scope>
    <source>
        <strain evidence="1 2">BSs20135</strain>
    </source>
</reference>
<dbReference type="Proteomes" id="UP000006327">
    <property type="component" value="Unassembled WGS sequence"/>
</dbReference>
<evidence type="ECO:0008006" key="3">
    <source>
        <dbReference type="Google" id="ProtNLM"/>
    </source>
</evidence>
<dbReference type="PROSITE" id="PS51257">
    <property type="entry name" value="PROKAR_LIPOPROTEIN"/>
    <property type="match status" value="1"/>
</dbReference>
<evidence type="ECO:0000313" key="1">
    <source>
        <dbReference type="EMBL" id="GAC20982.1"/>
    </source>
</evidence>
<proteinExistence type="predicted"/>
<name>K6YS43_9ALTE</name>
<dbReference type="RefSeq" id="WP_007623467.1">
    <property type="nucleotide sequence ID" value="NZ_BAEO01000058.1"/>
</dbReference>
<organism evidence="1 2">
    <name type="scientific">Paraglaciecola arctica BSs20135</name>
    <dbReference type="NCBI Taxonomy" id="493475"/>
    <lineage>
        <taxon>Bacteria</taxon>
        <taxon>Pseudomonadati</taxon>
        <taxon>Pseudomonadota</taxon>
        <taxon>Gammaproteobacteria</taxon>
        <taxon>Alteromonadales</taxon>
        <taxon>Alteromonadaceae</taxon>
        <taxon>Paraglaciecola</taxon>
    </lineage>
</organism>
<dbReference type="eggNOG" id="ENOG50332DN">
    <property type="taxonomic scope" value="Bacteria"/>
</dbReference>
<evidence type="ECO:0000313" key="2">
    <source>
        <dbReference type="Proteomes" id="UP000006327"/>
    </source>
</evidence>
<keyword evidence="2" id="KW-1185">Reference proteome</keyword>
<comment type="caution">
    <text evidence="1">The sequence shown here is derived from an EMBL/GenBank/DDBJ whole genome shotgun (WGS) entry which is preliminary data.</text>
</comment>
<sequence length="150" mass="16858">MSKFKKCTSNNVIYGLTVLLIWVTLSGCMQSNAATTDNEFTMSAKPQKLITDNTLKVVNAAFYSTFILGEWRYKGAKNLRGKINAYIQIPAPLEMSKEVQKSYLRTAICPSSAHKNMWNEIDGIPLSIHIYTHGQRNSLYVDCINPFITG</sequence>
<gene>
    <name evidence="1" type="ORF">GARC_4035</name>
</gene>
<dbReference type="AlphaFoldDB" id="K6YS43"/>
<protein>
    <recommendedName>
        <fullName evidence="3">Lipoprotein</fullName>
    </recommendedName>
</protein>